<name>A0A0E0K924_ORYPU</name>
<dbReference type="Gramene" id="OPUNC03G04240.1">
    <property type="protein sequence ID" value="OPUNC03G04240.1"/>
    <property type="gene ID" value="OPUNC03G04240"/>
</dbReference>
<dbReference type="EnsemblPlants" id="OPUNC03G04240.1">
    <property type="protein sequence ID" value="OPUNC03G04240.1"/>
    <property type="gene ID" value="OPUNC03G04240"/>
</dbReference>
<dbReference type="Proteomes" id="UP000026962">
    <property type="component" value="Chromosome 3"/>
</dbReference>
<proteinExistence type="predicted"/>
<evidence type="ECO:0000313" key="1">
    <source>
        <dbReference type="EnsemblPlants" id="OPUNC03G04240.1"/>
    </source>
</evidence>
<reference evidence="1" key="2">
    <citation type="submission" date="2018-05" db="EMBL/GenBank/DDBJ databases">
        <title>OpunRS2 (Oryza punctata Reference Sequence Version 2).</title>
        <authorList>
            <person name="Zhang J."/>
            <person name="Kudrna D."/>
            <person name="Lee S."/>
            <person name="Talag J."/>
            <person name="Welchert J."/>
            <person name="Wing R.A."/>
        </authorList>
    </citation>
    <scope>NUCLEOTIDE SEQUENCE [LARGE SCALE GENOMIC DNA]</scope>
</reference>
<accession>A0A0E0K924</accession>
<protein>
    <submittedName>
        <fullName evidence="1">Uncharacterized protein</fullName>
    </submittedName>
</protein>
<reference evidence="1" key="1">
    <citation type="submission" date="2015-04" db="UniProtKB">
        <authorList>
            <consortium name="EnsemblPlants"/>
        </authorList>
    </citation>
    <scope>IDENTIFICATION</scope>
</reference>
<keyword evidence="2" id="KW-1185">Reference proteome</keyword>
<evidence type="ECO:0000313" key="2">
    <source>
        <dbReference type="Proteomes" id="UP000026962"/>
    </source>
</evidence>
<dbReference type="AlphaFoldDB" id="A0A0E0K924"/>
<dbReference type="HOGENOM" id="CLU_1311913_0_0_1"/>
<sequence length="210" mass="22712">MEILGPPPMAESSRQAAIDGCTWVNGVATSLAANSCNCNGGGPCEPFSARYTLHAADSGDHRERQCGEMRWDLALLVALPPLATACPPLVTATLPLLRASAMVNFPQIGGFLALRFVWKHVIFRCCLNAYFEEVETSFVVSYVLPRCSSILSTEDIETHCASVAAYFAPLCQWHLWSGMIQIPPSTHGGGLATSAPKIPNGFKRTLQTWT</sequence>
<organism evidence="1">
    <name type="scientific">Oryza punctata</name>
    <name type="common">Red rice</name>
    <dbReference type="NCBI Taxonomy" id="4537"/>
    <lineage>
        <taxon>Eukaryota</taxon>
        <taxon>Viridiplantae</taxon>
        <taxon>Streptophyta</taxon>
        <taxon>Embryophyta</taxon>
        <taxon>Tracheophyta</taxon>
        <taxon>Spermatophyta</taxon>
        <taxon>Magnoliopsida</taxon>
        <taxon>Liliopsida</taxon>
        <taxon>Poales</taxon>
        <taxon>Poaceae</taxon>
        <taxon>BOP clade</taxon>
        <taxon>Oryzoideae</taxon>
        <taxon>Oryzeae</taxon>
        <taxon>Oryzinae</taxon>
        <taxon>Oryza</taxon>
    </lineage>
</organism>